<dbReference type="KEGG" id="srho:HH216_13620"/>
<reference evidence="2 3" key="1">
    <citation type="submission" date="2020-04" db="EMBL/GenBank/DDBJ databases">
        <title>Genome sequencing of novel species.</title>
        <authorList>
            <person name="Heo J."/>
            <person name="Kim S.-J."/>
            <person name="Kim J.-S."/>
            <person name="Hong S.-B."/>
            <person name="Kwon S.-W."/>
        </authorList>
    </citation>
    <scope>NUCLEOTIDE SEQUENCE [LARGE SCALE GENOMIC DNA]</scope>
    <source>
        <strain evidence="2 3">CJU-R4</strain>
    </source>
</reference>
<dbReference type="RefSeq" id="WP_169551303.1">
    <property type="nucleotide sequence ID" value="NZ_CP051677.1"/>
</dbReference>
<dbReference type="Pfam" id="PF01569">
    <property type="entry name" value="PAP2"/>
    <property type="match status" value="1"/>
</dbReference>
<dbReference type="Gene3D" id="1.20.144.10">
    <property type="entry name" value="Phosphatidic acid phosphatase type 2/haloperoxidase"/>
    <property type="match status" value="1"/>
</dbReference>
<gene>
    <name evidence="2" type="ORF">HH216_13620</name>
</gene>
<dbReference type="SMART" id="SM00014">
    <property type="entry name" value="acidPPc"/>
    <property type="match status" value="1"/>
</dbReference>
<evidence type="ECO:0000313" key="2">
    <source>
        <dbReference type="EMBL" id="QJD79337.1"/>
    </source>
</evidence>
<feature type="domain" description="Phosphatidic acid phosphatase type 2/haloperoxidase" evidence="1">
    <location>
        <begin position="115"/>
        <end position="237"/>
    </location>
</feature>
<accession>A0A7L5DTN6</accession>
<protein>
    <submittedName>
        <fullName evidence="2">Phosphatase PAP2 family protein</fullName>
    </submittedName>
</protein>
<proteinExistence type="predicted"/>
<dbReference type="InterPro" id="IPR000326">
    <property type="entry name" value="PAP2/HPO"/>
</dbReference>
<evidence type="ECO:0000259" key="1">
    <source>
        <dbReference type="SMART" id="SM00014"/>
    </source>
</evidence>
<dbReference type="SUPFAM" id="SSF48317">
    <property type="entry name" value="Acid phosphatase/Vanadium-dependent haloperoxidase"/>
    <property type="match status" value="1"/>
</dbReference>
<name>A0A7L5DTN6_9BACT</name>
<dbReference type="EMBL" id="CP051677">
    <property type="protein sequence ID" value="QJD79337.1"/>
    <property type="molecule type" value="Genomic_DNA"/>
</dbReference>
<dbReference type="AlphaFoldDB" id="A0A7L5DTN6"/>
<evidence type="ECO:0000313" key="3">
    <source>
        <dbReference type="Proteomes" id="UP000501128"/>
    </source>
</evidence>
<keyword evidence="3" id="KW-1185">Reference proteome</keyword>
<dbReference type="InterPro" id="IPR036938">
    <property type="entry name" value="PAP2/HPO_sf"/>
</dbReference>
<sequence>MRFFQHLTLIVGLFTATTVAAQSPYELRTGREIAIFGIGAATGASALVLEQRLTPLTSADISTLDRSTINSFDRSATYRFSHTADQLSDLTLAGNVALLGALTVGTPTMRQEVKTVGVMFLETALLANGIQRSVKNIVQRTRPYVYNPDAPLADKLDREARQSFFSGHATNAFAAAVFTGTTFSHYFPTSRYRPFVWVGSLGLASATAVLRYEGGKHFPTDLLAGAAFGSLVGWGIPKLHEVKNRSDVGRRLDIQPFSNGQANGIYARLLVFSR</sequence>
<dbReference type="Proteomes" id="UP000501128">
    <property type="component" value="Chromosome"/>
</dbReference>
<organism evidence="2 3">
    <name type="scientific">Spirosoma rhododendri</name>
    <dbReference type="NCBI Taxonomy" id="2728024"/>
    <lineage>
        <taxon>Bacteria</taxon>
        <taxon>Pseudomonadati</taxon>
        <taxon>Bacteroidota</taxon>
        <taxon>Cytophagia</taxon>
        <taxon>Cytophagales</taxon>
        <taxon>Cytophagaceae</taxon>
        <taxon>Spirosoma</taxon>
    </lineage>
</organism>